<dbReference type="Gene3D" id="2.130.10.30">
    <property type="entry name" value="Regulator of chromosome condensation 1/beta-lactamase-inhibitor protein II"/>
    <property type="match status" value="1"/>
</dbReference>
<feature type="repeat" description="RCC1" evidence="1">
    <location>
        <begin position="15"/>
        <end position="55"/>
    </location>
</feature>
<reference evidence="2" key="1">
    <citation type="submission" date="2023-10" db="EMBL/GenBank/DDBJ databases">
        <authorList>
            <person name="Chen Y."/>
            <person name="Shah S."/>
            <person name="Dougan E. K."/>
            <person name="Thang M."/>
            <person name="Chan C."/>
        </authorList>
    </citation>
    <scope>NUCLEOTIDE SEQUENCE [LARGE SCALE GENOMIC DNA]</scope>
</reference>
<feature type="repeat" description="RCC1" evidence="1">
    <location>
        <begin position="56"/>
        <end position="96"/>
    </location>
</feature>
<keyword evidence="3" id="KW-1185">Reference proteome</keyword>
<dbReference type="Pfam" id="PF13540">
    <property type="entry name" value="RCC1_2"/>
    <property type="match status" value="3"/>
</dbReference>
<feature type="non-terminal residue" evidence="2">
    <location>
        <position position="1"/>
    </location>
</feature>
<gene>
    <name evidence="2" type="ORF">PCOR1329_LOCUS82287</name>
</gene>
<dbReference type="PROSITE" id="PS00626">
    <property type="entry name" value="RCC1_2"/>
    <property type="match status" value="3"/>
</dbReference>
<proteinExistence type="predicted"/>
<evidence type="ECO:0000256" key="1">
    <source>
        <dbReference type="PROSITE-ProRule" id="PRU00235"/>
    </source>
</evidence>
<name>A0ABN9Y3T5_9DINO</name>
<comment type="caution">
    <text evidence="2">The sequence shown here is derived from an EMBL/GenBank/DDBJ whole genome shotgun (WGS) entry which is preliminary data.</text>
</comment>
<sequence>VAAGGRHTVLLRSDGTAVACGYNDEGQCDIPALVGDVTYTQVAAGGRHTVLLRSDGTAMACGYNDEGQCDIPALVRDVTYSQVAAGAGHTVLLRSDGTAVACRHFDEGQHDLPAMVGGVTYSQVAAGGDHTVLLRSDGTAVACGWNDHGQCDIPALVGDVVYVAHLLPTLLLQARLEGGSVCFVTLGGAERCRVPWAGPAARLEDVYGQLTEARRAGRMGTGAWGVDAVLPDGRLISRASAEETVASAFGAG</sequence>
<dbReference type="PROSITE" id="PS50012">
    <property type="entry name" value="RCC1_3"/>
    <property type="match status" value="2"/>
</dbReference>
<dbReference type="PANTHER" id="PTHR45982">
    <property type="entry name" value="REGULATOR OF CHROMOSOME CONDENSATION"/>
    <property type="match status" value="1"/>
</dbReference>
<organism evidence="2 3">
    <name type="scientific">Prorocentrum cordatum</name>
    <dbReference type="NCBI Taxonomy" id="2364126"/>
    <lineage>
        <taxon>Eukaryota</taxon>
        <taxon>Sar</taxon>
        <taxon>Alveolata</taxon>
        <taxon>Dinophyceae</taxon>
        <taxon>Prorocentrales</taxon>
        <taxon>Prorocentraceae</taxon>
        <taxon>Prorocentrum</taxon>
    </lineage>
</organism>
<dbReference type="InterPro" id="IPR051553">
    <property type="entry name" value="Ran_GTPase-activating"/>
</dbReference>
<dbReference type="InterPro" id="IPR000408">
    <property type="entry name" value="Reg_chr_condens"/>
</dbReference>
<protein>
    <submittedName>
        <fullName evidence="2">Uncharacterized protein</fullName>
    </submittedName>
</protein>
<evidence type="ECO:0000313" key="2">
    <source>
        <dbReference type="EMBL" id="CAK0907181.1"/>
    </source>
</evidence>
<accession>A0ABN9Y3T5</accession>
<dbReference type="PANTHER" id="PTHR45982:SF1">
    <property type="entry name" value="REGULATOR OF CHROMOSOME CONDENSATION"/>
    <property type="match status" value="1"/>
</dbReference>
<dbReference type="Proteomes" id="UP001189429">
    <property type="component" value="Unassembled WGS sequence"/>
</dbReference>
<dbReference type="EMBL" id="CAUYUJ010021817">
    <property type="protein sequence ID" value="CAK0907181.1"/>
    <property type="molecule type" value="Genomic_DNA"/>
</dbReference>
<dbReference type="InterPro" id="IPR009091">
    <property type="entry name" value="RCC1/BLIP-II"/>
</dbReference>
<dbReference type="SUPFAM" id="SSF50985">
    <property type="entry name" value="RCC1/BLIP-II"/>
    <property type="match status" value="1"/>
</dbReference>
<evidence type="ECO:0000313" key="3">
    <source>
        <dbReference type="Proteomes" id="UP001189429"/>
    </source>
</evidence>